<evidence type="ECO:0000256" key="4">
    <source>
        <dbReference type="ARBA" id="ARBA00023139"/>
    </source>
</evidence>
<evidence type="ECO:0000259" key="11">
    <source>
        <dbReference type="PROSITE" id="PS51123"/>
    </source>
</evidence>
<dbReference type="GO" id="GO:0009279">
    <property type="term" value="C:cell outer membrane"/>
    <property type="evidence" value="ECO:0007669"/>
    <property type="project" value="UniProtKB-SubCell"/>
</dbReference>
<keyword evidence="4 8" id="KW-0564">Palmitate</keyword>
<comment type="subcellular location">
    <subcellularLocation>
        <location evidence="8">Cell outer membrane</location>
        <topology evidence="8">Lipid-anchor</topology>
    </subcellularLocation>
</comment>
<dbReference type="PANTHER" id="PTHR30329">
    <property type="entry name" value="STATOR ELEMENT OF FLAGELLAR MOTOR COMPLEX"/>
    <property type="match status" value="1"/>
</dbReference>
<dbReference type="PROSITE" id="PS01068">
    <property type="entry name" value="OMPA_1"/>
    <property type="match status" value="1"/>
</dbReference>
<evidence type="ECO:0000256" key="5">
    <source>
        <dbReference type="ARBA" id="ARBA00023237"/>
    </source>
</evidence>
<dbReference type="PROSITE" id="PS51123">
    <property type="entry name" value="OMPA_2"/>
    <property type="match status" value="1"/>
</dbReference>
<dbReference type="InterPro" id="IPR006665">
    <property type="entry name" value="OmpA-like"/>
</dbReference>
<reference evidence="12" key="2">
    <citation type="submission" date="2020-09" db="EMBL/GenBank/DDBJ databases">
        <authorList>
            <person name="Sun Q."/>
            <person name="Kim S."/>
        </authorList>
    </citation>
    <scope>NUCLEOTIDE SEQUENCE</scope>
    <source>
        <strain evidence="12">KCTC 32182</strain>
    </source>
</reference>
<dbReference type="EMBL" id="BMYX01000004">
    <property type="protein sequence ID" value="GGY09635.1"/>
    <property type="molecule type" value="Genomic_DNA"/>
</dbReference>
<evidence type="ECO:0000256" key="9">
    <source>
        <dbReference type="SAM" id="MobiDB-lite"/>
    </source>
</evidence>
<dbReference type="InterPro" id="IPR050330">
    <property type="entry name" value="Bact_OuterMem_StrucFunc"/>
</dbReference>
<dbReference type="InterPro" id="IPR006690">
    <property type="entry name" value="OMPA-like_CS"/>
</dbReference>
<comment type="caution">
    <text evidence="12">The sequence shown here is derived from an EMBL/GenBank/DDBJ whole genome shotgun (WGS) entry which is preliminary data.</text>
</comment>
<keyword evidence="5 8" id="KW-0998">Cell outer membrane</keyword>
<organism evidence="12 13">
    <name type="scientific">Paludibacterium paludis</name>
    <dbReference type="NCBI Taxonomy" id="1225769"/>
    <lineage>
        <taxon>Bacteria</taxon>
        <taxon>Pseudomonadati</taxon>
        <taxon>Pseudomonadota</taxon>
        <taxon>Betaproteobacteria</taxon>
        <taxon>Neisseriales</taxon>
        <taxon>Chromobacteriaceae</taxon>
        <taxon>Paludibacterium</taxon>
    </lineage>
</organism>
<evidence type="ECO:0000256" key="8">
    <source>
        <dbReference type="HAMAP-Rule" id="MF_02204"/>
    </source>
</evidence>
<dbReference type="PROSITE" id="PS51257">
    <property type="entry name" value="PROKAR_LIPOPROTEIN"/>
    <property type="match status" value="1"/>
</dbReference>
<comment type="similarity">
    <text evidence="8">Belongs to the Pal lipoprotein family.</text>
</comment>
<evidence type="ECO:0000256" key="7">
    <source>
        <dbReference type="ARBA" id="ARBA00023306"/>
    </source>
</evidence>
<evidence type="ECO:0000313" key="12">
    <source>
        <dbReference type="EMBL" id="GGY09635.1"/>
    </source>
</evidence>
<comment type="function">
    <text evidence="8">Part of the Tol-Pal system, which plays a role in outer membrane invagination during cell division and is important for maintaining outer membrane integrity.</text>
</comment>
<dbReference type="AlphaFoldDB" id="A0A918U827"/>
<keyword evidence="1 8" id="KW-0132">Cell division</keyword>
<dbReference type="CDD" id="cd07185">
    <property type="entry name" value="OmpA_C-like"/>
    <property type="match status" value="1"/>
</dbReference>
<dbReference type="Gene3D" id="3.30.1330.60">
    <property type="entry name" value="OmpA-like domain"/>
    <property type="match status" value="1"/>
</dbReference>
<gene>
    <name evidence="8" type="primary">pal</name>
    <name evidence="12" type="ORF">GCM10011289_10600</name>
</gene>
<dbReference type="PANTHER" id="PTHR30329:SF21">
    <property type="entry name" value="LIPOPROTEIN YIAD-RELATED"/>
    <property type="match status" value="1"/>
</dbReference>
<dbReference type="InterPro" id="IPR014169">
    <property type="entry name" value="Pal_lipo_C"/>
</dbReference>
<feature type="chain" id="PRO_5036880466" description="Peptidoglycan-associated lipoprotein" evidence="10">
    <location>
        <begin position="21"/>
        <end position="174"/>
    </location>
</feature>
<dbReference type="InterPro" id="IPR036737">
    <property type="entry name" value="OmpA-like_sf"/>
</dbReference>
<evidence type="ECO:0000256" key="1">
    <source>
        <dbReference type="ARBA" id="ARBA00022618"/>
    </source>
</evidence>
<keyword evidence="6 8" id="KW-0449">Lipoprotein</keyword>
<name>A0A918U827_9NEIS</name>
<sequence>MNWKHLLMGTATVTLLAACASTKPETAKTAPVDATPKSTAPVDQNAANQGKVAVDPLNDPNSPLAKRSVYFDFDSNVIKPEFKPLVDTHAAYLKANPEQKVVIQGNTDSRGSREYNLALGQRRAESLKKSMEVLGVKDKQLEAVSFGKEKPKAEGNSDAAYAENRRDDIVYQQK</sequence>
<dbReference type="NCBIfam" id="TIGR02802">
    <property type="entry name" value="Pal_lipo"/>
    <property type="match status" value="1"/>
</dbReference>
<feature type="signal peptide" evidence="10">
    <location>
        <begin position="1"/>
        <end position="20"/>
    </location>
</feature>
<dbReference type="PRINTS" id="PR01021">
    <property type="entry name" value="OMPADOMAIN"/>
</dbReference>
<evidence type="ECO:0000313" key="13">
    <source>
        <dbReference type="Proteomes" id="UP000645257"/>
    </source>
</evidence>
<proteinExistence type="inferred from homology"/>
<feature type="region of interest" description="Disordered" evidence="9">
    <location>
        <begin position="147"/>
        <end position="174"/>
    </location>
</feature>
<dbReference type="HAMAP" id="MF_02204">
    <property type="entry name" value="Pal"/>
    <property type="match status" value="1"/>
</dbReference>
<dbReference type="Pfam" id="PF00691">
    <property type="entry name" value="OmpA"/>
    <property type="match status" value="1"/>
</dbReference>
<feature type="domain" description="OmpA-like" evidence="11">
    <location>
        <begin position="58"/>
        <end position="174"/>
    </location>
</feature>
<keyword evidence="13" id="KW-1185">Reference proteome</keyword>
<comment type="subunit">
    <text evidence="8">The Tol-Pal system is composed of five core proteins: the inner membrane proteins TolA, TolQ and TolR, the periplasmic protein TolB and the outer membrane protein Pal. They form a network linking the inner and outer membranes and the peptidoglycan layer.</text>
</comment>
<reference evidence="12" key="1">
    <citation type="journal article" date="2014" name="Int. J. Syst. Evol. Microbiol.">
        <title>Complete genome sequence of Corynebacterium casei LMG S-19264T (=DSM 44701T), isolated from a smear-ripened cheese.</title>
        <authorList>
            <consortium name="US DOE Joint Genome Institute (JGI-PGF)"/>
            <person name="Walter F."/>
            <person name="Albersmeier A."/>
            <person name="Kalinowski J."/>
            <person name="Ruckert C."/>
        </authorList>
    </citation>
    <scope>NUCLEOTIDE SEQUENCE</scope>
    <source>
        <strain evidence="12">KCTC 32182</strain>
    </source>
</reference>
<evidence type="ECO:0000256" key="3">
    <source>
        <dbReference type="ARBA" id="ARBA00023136"/>
    </source>
</evidence>
<dbReference type="InterPro" id="IPR006664">
    <property type="entry name" value="OMP_bac"/>
</dbReference>
<feature type="region of interest" description="Disordered" evidence="9">
    <location>
        <begin position="24"/>
        <end position="59"/>
    </location>
</feature>
<keyword evidence="7 8" id="KW-0131">Cell cycle</keyword>
<accession>A0A918U827</accession>
<protein>
    <recommendedName>
        <fullName evidence="8">Peptidoglycan-associated lipoprotein</fullName>
        <shortName evidence="8">PAL</shortName>
    </recommendedName>
</protein>
<dbReference type="Proteomes" id="UP000645257">
    <property type="component" value="Unassembled WGS sequence"/>
</dbReference>
<dbReference type="SUPFAM" id="SSF103088">
    <property type="entry name" value="OmpA-like"/>
    <property type="match status" value="1"/>
</dbReference>
<feature type="compositionally biased region" description="Polar residues" evidence="9">
    <location>
        <begin position="36"/>
        <end position="48"/>
    </location>
</feature>
<feature type="compositionally biased region" description="Basic and acidic residues" evidence="9">
    <location>
        <begin position="163"/>
        <end position="174"/>
    </location>
</feature>
<evidence type="ECO:0000256" key="10">
    <source>
        <dbReference type="SAM" id="SignalP"/>
    </source>
</evidence>
<dbReference type="GO" id="GO:0051301">
    <property type="term" value="P:cell division"/>
    <property type="evidence" value="ECO:0007669"/>
    <property type="project" value="UniProtKB-UniRule"/>
</dbReference>
<dbReference type="InterPro" id="IPR039001">
    <property type="entry name" value="Pal"/>
</dbReference>
<keyword evidence="3 8" id="KW-0472">Membrane</keyword>
<evidence type="ECO:0000256" key="6">
    <source>
        <dbReference type="ARBA" id="ARBA00023288"/>
    </source>
</evidence>
<dbReference type="RefSeq" id="WP_189531994.1">
    <property type="nucleotide sequence ID" value="NZ_BMYX01000004.1"/>
</dbReference>
<keyword evidence="2 8" id="KW-0732">Signal</keyword>
<evidence type="ECO:0000256" key="2">
    <source>
        <dbReference type="ARBA" id="ARBA00022729"/>
    </source>
</evidence>